<dbReference type="OrthoDB" id="10254221at2759"/>
<proteinExistence type="predicted"/>
<evidence type="ECO:0000313" key="3">
    <source>
        <dbReference type="Proteomes" id="UP000664534"/>
    </source>
</evidence>
<keyword evidence="3" id="KW-1185">Reference proteome</keyword>
<reference evidence="2" key="1">
    <citation type="submission" date="2021-03" db="EMBL/GenBank/DDBJ databases">
        <authorList>
            <person name="Tagirdzhanova G."/>
        </authorList>
    </citation>
    <scope>NUCLEOTIDE SEQUENCE</scope>
</reference>
<comment type="caution">
    <text evidence="2">The sequence shown here is derived from an EMBL/GenBank/DDBJ whole genome shotgun (WGS) entry which is preliminary data.</text>
</comment>
<evidence type="ECO:0000313" key="2">
    <source>
        <dbReference type="EMBL" id="CAF9913110.1"/>
    </source>
</evidence>
<dbReference type="EMBL" id="CAJPDT010000011">
    <property type="protein sequence ID" value="CAF9913110.1"/>
    <property type="molecule type" value="Genomic_DNA"/>
</dbReference>
<gene>
    <name evidence="2" type="ORF">IMSHALPRED_000914</name>
</gene>
<organism evidence="2 3">
    <name type="scientific">Imshaugia aleurites</name>
    <dbReference type="NCBI Taxonomy" id="172621"/>
    <lineage>
        <taxon>Eukaryota</taxon>
        <taxon>Fungi</taxon>
        <taxon>Dikarya</taxon>
        <taxon>Ascomycota</taxon>
        <taxon>Pezizomycotina</taxon>
        <taxon>Lecanoromycetes</taxon>
        <taxon>OSLEUM clade</taxon>
        <taxon>Lecanoromycetidae</taxon>
        <taxon>Lecanorales</taxon>
        <taxon>Lecanorineae</taxon>
        <taxon>Parmeliaceae</taxon>
        <taxon>Imshaugia</taxon>
    </lineage>
</organism>
<name>A0A8H3EWU6_9LECA</name>
<feature type="region of interest" description="Disordered" evidence="1">
    <location>
        <begin position="1"/>
        <end position="22"/>
    </location>
</feature>
<dbReference type="AlphaFoldDB" id="A0A8H3EWU6"/>
<protein>
    <submittedName>
        <fullName evidence="2">Uncharacterized protein</fullName>
    </submittedName>
</protein>
<dbReference type="Proteomes" id="UP000664534">
    <property type="component" value="Unassembled WGS sequence"/>
</dbReference>
<evidence type="ECO:0000256" key="1">
    <source>
        <dbReference type="SAM" id="MobiDB-lite"/>
    </source>
</evidence>
<accession>A0A8H3EWU6</accession>
<sequence length="90" mass="9736">MPASKAINLPDAPRGNPLNASADVPPGFQNSYLHNIPYIGPFFSVLGNAMRYTIFLEDAADFIATDVEKEDTRFVGHRVGIIDAGKGKSE</sequence>